<keyword evidence="3" id="KW-1185">Reference proteome</keyword>
<dbReference type="RefSeq" id="WP_119728396.1">
    <property type="nucleotide sequence ID" value="NZ_JACJII010000001.1"/>
</dbReference>
<organism evidence="2 3">
    <name type="scientific">Thermomonospora cellulosilytica</name>
    <dbReference type="NCBI Taxonomy" id="1411118"/>
    <lineage>
        <taxon>Bacteria</taxon>
        <taxon>Bacillati</taxon>
        <taxon>Actinomycetota</taxon>
        <taxon>Actinomycetes</taxon>
        <taxon>Streptosporangiales</taxon>
        <taxon>Thermomonosporaceae</taxon>
        <taxon>Thermomonospora</taxon>
    </lineage>
</organism>
<evidence type="ECO:0000313" key="3">
    <source>
        <dbReference type="Proteomes" id="UP000539313"/>
    </source>
</evidence>
<proteinExistence type="predicted"/>
<dbReference type="Proteomes" id="UP000539313">
    <property type="component" value="Unassembled WGS sequence"/>
</dbReference>
<sequence>MSEGFPHLIDELVRAAAVEDRAFSDLLPRAMHESQGLSPAELTAVLPRMAEGVAQAPPNLGCWLAIMAGAWVERGASPEPAGLAVVEAATRVAAAAHAFATAWKEATGGDPPDPEESGPSQEIVDTVGPRIDGDPVAAMMAWFATPQFGMSAHTMLATSPLVRGAVSDRERRASAFSLLEQHCPAMGWVAGLLRVLDGERLLVLDRASRRGWTVTISGIGDNFQLHTLLGGALVGRPGGLPGDPADPRWISCFTSDDVEPGTPPVVGWWNLVDAHGAWIWNEGVPADIPALNGTRVVVLDPPAYRRSWSPGRRHPLMTATLTVEGQHTAEDLASWWPHIAPPQDPRSQM</sequence>
<dbReference type="AlphaFoldDB" id="A0A7W3MT18"/>
<comment type="caution">
    <text evidence="2">The sequence shown here is derived from an EMBL/GenBank/DDBJ whole genome shotgun (WGS) entry which is preliminary data.</text>
</comment>
<gene>
    <name evidence="2" type="ORF">HNR21_000226</name>
</gene>
<protein>
    <submittedName>
        <fullName evidence="2">Uncharacterized protein</fullName>
    </submittedName>
</protein>
<name>A0A7W3MT18_9ACTN</name>
<reference evidence="2 3" key="1">
    <citation type="submission" date="2020-08" db="EMBL/GenBank/DDBJ databases">
        <title>Sequencing the genomes of 1000 actinobacteria strains.</title>
        <authorList>
            <person name="Klenk H.-P."/>
        </authorList>
    </citation>
    <scope>NUCLEOTIDE SEQUENCE [LARGE SCALE GENOMIC DNA]</scope>
    <source>
        <strain evidence="2 3">DSM 45823</strain>
    </source>
</reference>
<dbReference type="EMBL" id="JACJII010000001">
    <property type="protein sequence ID" value="MBA9001344.1"/>
    <property type="molecule type" value="Genomic_DNA"/>
</dbReference>
<accession>A0A7W3MT18</accession>
<feature type="region of interest" description="Disordered" evidence="1">
    <location>
        <begin position="105"/>
        <end position="129"/>
    </location>
</feature>
<evidence type="ECO:0000256" key="1">
    <source>
        <dbReference type="SAM" id="MobiDB-lite"/>
    </source>
</evidence>
<evidence type="ECO:0000313" key="2">
    <source>
        <dbReference type="EMBL" id="MBA9001344.1"/>
    </source>
</evidence>